<keyword evidence="2" id="KW-0520">NAD</keyword>
<protein>
    <submittedName>
        <fullName evidence="10">3-hydroxyacyl-CoA dehydrogenase/enoyl-CoA hydratase family protein</fullName>
    </submittedName>
</protein>
<reference evidence="10 11" key="1">
    <citation type="submission" date="2019-03" db="EMBL/GenBank/DDBJ databases">
        <title>Metabolic potential of uncultured bacteria and archaea associated with petroleum seepage in deep-sea sediments.</title>
        <authorList>
            <person name="Dong X."/>
            <person name="Hubert C."/>
        </authorList>
    </citation>
    <scope>NUCLEOTIDE SEQUENCE [LARGE SCALE GENOMIC DNA]</scope>
    <source>
        <strain evidence="10">E44_bin18</strain>
    </source>
</reference>
<evidence type="ECO:0000256" key="2">
    <source>
        <dbReference type="ARBA" id="ARBA00023027"/>
    </source>
</evidence>
<dbReference type="InterPro" id="IPR008927">
    <property type="entry name" value="6-PGluconate_DH-like_C_sf"/>
</dbReference>
<proteinExistence type="predicted"/>
<dbReference type="Gene3D" id="3.90.226.10">
    <property type="entry name" value="2-enoyl-CoA Hydratase, Chain A, domain 1"/>
    <property type="match status" value="1"/>
</dbReference>
<dbReference type="Gene3D" id="3.40.50.720">
    <property type="entry name" value="NAD(P)-binding Rossmann-like Domain"/>
    <property type="match status" value="1"/>
</dbReference>
<accession>A0A523UMH4</accession>
<organism evidence="10 11">
    <name type="scientific">candidate division TA06 bacterium</name>
    <dbReference type="NCBI Taxonomy" id="2250710"/>
    <lineage>
        <taxon>Bacteria</taxon>
        <taxon>Bacteria division TA06</taxon>
    </lineage>
</organism>
<dbReference type="SUPFAM" id="SSF51735">
    <property type="entry name" value="NAD(P)-binding Rossmann-fold domains"/>
    <property type="match status" value="1"/>
</dbReference>
<dbReference type="GO" id="GO:0016853">
    <property type="term" value="F:isomerase activity"/>
    <property type="evidence" value="ECO:0007669"/>
    <property type="project" value="UniProtKB-KW"/>
</dbReference>
<dbReference type="Pfam" id="PF00725">
    <property type="entry name" value="3HCDH"/>
    <property type="match status" value="2"/>
</dbReference>
<dbReference type="PANTHER" id="PTHR23309:SF49">
    <property type="entry name" value="PEROXISOMAL BIFUNCTIONAL ENZYME"/>
    <property type="match status" value="1"/>
</dbReference>
<keyword evidence="4" id="KW-0456">Lyase</keyword>
<dbReference type="Proteomes" id="UP000315525">
    <property type="component" value="Unassembled WGS sequence"/>
</dbReference>
<evidence type="ECO:0000256" key="3">
    <source>
        <dbReference type="ARBA" id="ARBA00023235"/>
    </source>
</evidence>
<evidence type="ECO:0000259" key="8">
    <source>
        <dbReference type="Pfam" id="PF02737"/>
    </source>
</evidence>
<dbReference type="CDD" id="cd06558">
    <property type="entry name" value="crotonase-like"/>
    <property type="match status" value="1"/>
</dbReference>
<dbReference type="GO" id="GO:0016829">
    <property type="term" value="F:lyase activity"/>
    <property type="evidence" value="ECO:0007669"/>
    <property type="project" value="UniProtKB-KW"/>
</dbReference>
<dbReference type="Gene3D" id="1.10.1040.50">
    <property type="match status" value="1"/>
</dbReference>
<gene>
    <name evidence="10" type="ORF">E3J62_12345</name>
</gene>
<dbReference type="GO" id="GO:0006635">
    <property type="term" value="P:fatty acid beta-oxidation"/>
    <property type="evidence" value="ECO:0007669"/>
    <property type="project" value="TreeGrafter"/>
</dbReference>
<evidence type="ECO:0000313" key="11">
    <source>
        <dbReference type="Proteomes" id="UP000315525"/>
    </source>
</evidence>
<comment type="catalytic activity">
    <reaction evidence="6">
        <text>a (3S)-3-hydroxyacyl-CoA + NAD(+) = a 3-oxoacyl-CoA + NADH + H(+)</text>
        <dbReference type="Rhea" id="RHEA:22432"/>
        <dbReference type="ChEBI" id="CHEBI:15378"/>
        <dbReference type="ChEBI" id="CHEBI:57318"/>
        <dbReference type="ChEBI" id="CHEBI:57540"/>
        <dbReference type="ChEBI" id="CHEBI:57945"/>
        <dbReference type="ChEBI" id="CHEBI:90726"/>
        <dbReference type="EC" id="1.1.1.35"/>
    </reaction>
</comment>
<feature type="domain" description="Enoyl-CoA hydratase/isomerase" evidence="9">
    <location>
        <begin position="429"/>
        <end position="728"/>
    </location>
</feature>
<dbReference type="InterPro" id="IPR045004">
    <property type="entry name" value="ECH_dom"/>
</dbReference>
<comment type="caution">
    <text evidence="10">The sequence shown here is derived from an EMBL/GenBank/DDBJ whole genome shotgun (WGS) entry which is preliminary data.</text>
</comment>
<evidence type="ECO:0000259" key="7">
    <source>
        <dbReference type="Pfam" id="PF00725"/>
    </source>
</evidence>
<keyword evidence="1" id="KW-0560">Oxidoreductase</keyword>
<evidence type="ECO:0000313" key="10">
    <source>
        <dbReference type="EMBL" id="TET43736.1"/>
    </source>
</evidence>
<name>A0A523UMH4_UNCT6</name>
<dbReference type="EMBL" id="SOJN01000148">
    <property type="protein sequence ID" value="TET43736.1"/>
    <property type="molecule type" value="Genomic_DNA"/>
</dbReference>
<dbReference type="InterPro" id="IPR029045">
    <property type="entry name" value="ClpP/crotonase-like_dom_sf"/>
</dbReference>
<evidence type="ECO:0000256" key="5">
    <source>
        <dbReference type="ARBA" id="ARBA00023268"/>
    </source>
</evidence>
<dbReference type="Pfam" id="PF16113">
    <property type="entry name" value="ECH_2"/>
    <property type="match status" value="1"/>
</dbReference>
<dbReference type="GO" id="GO:0070403">
    <property type="term" value="F:NAD+ binding"/>
    <property type="evidence" value="ECO:0007669"/>
    <property type="project" value="InterPro"/>
</dbReference>
<dbReference type="PANTHER" id="PTHR23309">
    <property type="entry name" value="3-HYDROXYACYL-COA DEHYROGENASE"/>
    <property type="match status" value="1"/>
</dbReference>
<evidence type="ECO:0000259" key="9">
    <source>
        <dbReference type="Pfam" id="PF16113"/>
    </source>
</evidence>
<dbReference type="InterPro" id="IPR036291">
    <property type="entry name" value="NAD(P)-bd_dom_sf"/>
</dbReference>
<dbReference type="InterPro" id="IPR006108">
    <property type="entry name" value="3HC_DH_C"/>
</dbReference>
<feature type="domain" description="3-hydroxyacyl-CoA dehydrogenase C-terminal" evidence="7">
    <location>
        <begin position="326"/>
        <end position="409"/>
    </location>
</feature>
<keyword evidence="5" id="KW-0511">Multifunctional enzyme</keyword>
<dbReference type="GO" id="GO:0003857">
    <property type="term" value="F:(3S)-3-hydroxyacyl-CoA dehydrogenase (NAD+) activity"/>
    <property type="evidence" value="ECO:0007669"/>
    <property type="project" value="UniProtKB-EC"/>
</dbReference>
<sequence>MDKGLAYKAGKKSKGWSDVEILVIGAGTMGSSIAQAYAQNGFNVGLLDISGEILDKGFDTIQAELDNAKGRIFSPEQVEDIKSRILGTTSYPKACKGKNLKLVIETATENIDIKKKIFSQLDRLCRPHVVFATNSSSLDVNLLARSTKRPDKVVWMHYFYLPHKNRAGEYAGTDTASKKTIALAAKYMKLGGKVATPILSSRKGGAADIIFVSLLHEAALMRDEGYDIATIEAAGKRAFSMPMGFLQLMDVTGVAVGIYAMESFSDDSNRNDPVYKVYGDFFWPPESCRELMRRYNKAADKSRVRWVSKDDLEAKPKDEKTVQMLTERFLAIGFVTATEVVDAGVIEMEDVDRLAENAFLWSEGPFAIMNRIGIKNASSMVQARASHAKKQHRSFPMPKLLKTQAQKGKPWSITMSPVLYNEEMGGKVARITISNPKAANALDNRVFEELRSAFKKANSDQKVKVIIFDSAPIKTFIAGANVPDFVKNMKAGRFEKIRDDTAMWQDVLFDSMTGKGKPKIAIVDGLTLGGGVETALSFALDPDSVVIATDRTSYTLPETKLGIFPGLRGTLVLPQIIYNKTKDSELAVAMARYYILAGGTSTSSPRLLKYLGFADLIVPAHERDDAAAEVADAIIKNKGKPLSTKQLKSLKINELPSELSLEEREELRTMKELFLTQDLIPALYAYGRGDRELFFVGEARSYARRIARRVANNSPNAVWISNWLISKGFEDFLKGVDTKTIAERELNDYLVPTFMHPDAMVGLTSLLERKFPEFPRRYPF</sequence>
<dbReference type="AlphaFoldDB" id="A0A523UMH4"/>
<feature type="domain" description="3-hydroxyacyl-CoA dehydrogenase C-terminal" evidence="7">
    <location>
        <begin position="210"/>
        <end position="269"/>
    </location>
</feature>
<dbReference type="SUPFAM" id="SSF48179">
    <property type="entry name" value="6-phosphogluconate dehydrogenase C-terminal domain-like"/>
    <property type="match status" value="2"/>
</dbReference>
<dbReference type="Pfam" id="PF02737">
    <property type="entry name" value="3HCDH_N"/>
    <property type="match status" value="1"/>
</dbReference>
<evidence type="ECO:0000256" key="6">
    <source>
        <dbReference type="ARBA" id="ARBA00049556"/>
    </source>
</evidence>
<keyword evidence="3" id="KW-0413">Isomerase</keyword>
<dbReference type="SUPFAM" id="SSF52096">
    <property type="entry name" value="ClpP/crotonase"/>
    <property type="match status" value="1"/>
</dbReference>
<evidence type="ECO:0000256" key="1">
    <source>
        <dbReference type="ARBA" id="ARBA00023002"/>
    </source>
</evidence>
<dbReference type="InterPro" id="IPR006176">
    <property type="entry name" value="3-OHacyl-CoA_DH_NAD-bd"/>
</dbReference>
<evidence type="ECO:0000256" key="4">
    <source>
        <dbReference type="ARBA" id="ARBA00023239"/>
    </source>
</evidence>
<feature type="domain" description="3-hydroxyacyl-CoA dehydrogenase NAD binding" evidence="8">
    <location>
        <begin position="21"/>
        <end position="195"/>
    </location>
</feature>